<reference evidence="1" key="1">
    <citation type="submission" date="2020-05" db="EMBL/GenBank/DDBJ databases">
        <authorList>
            <person name="Chiriac C."/>
            <person name="Salcher M."/>
            <person name="Ghai R."/>
            <person name="Kavagutti S V."/>
        </authorList>
    </citation>
    <scope>NUCLEOTIDE SEQUENCE</scope>
</reference>
<evidence type="ECO:0000313" key="1">
    <source>
        <dbReference type="EMBL" id="CAB4585742.1"/>
    </source>
</evidence>
<gene>
    <name evidence="1" type="ORF">UFOPK1767_00621</name>
</gene>
<sequence length="168" mass="19342">MTNSWSSENLLCLPFELWLGDSNGQDGRKSRQNVIFFKFVVSRLESSRILFNLGTENFHDCLFKAGDVRSTLGRRNDVDERFLHGVVPGAPSKRDVHVTCSFDFRRHHVPRVIQHWNRFGERTVPGQTPHRRQCVVRCKELSELADAAGERELVLLGGFGTIIQHRER</sequence>
<name>A0A6J6F9X9_9ZZZZ</name>
<protein>
    <submittedName>
        <fullName evidence="1">Unannotated protein</fullName>
    </submittedName>
</protein>
<dbReference type="EMBL" id="CAEZTZ010000071">
    <property type="protein sequence ID" value="CAB4585742.1"/>
    <property type="molecule type" value="Genomic_DNA"/>
</dbReference>
<dbReference type="AlphaFoldDB" id="A0A6J6F9X9"/>
<accession>A0A6J6F9X9</accession>
<proteinExistence type="predicted"/>
<organism evidence="1">
    <name type="scientific">freshwater metagenome</name>
    <dbReference type="NCBI Taxonomy" id="449393"/>
    <lineage>
        <taxon>unclassified sequences</taxon>
        <taxon>metagenomes</taxon>
        <taxon>ecological metagenomes</taxon>
    </lineage>
</organism>